<feature type="transmembrane region" description="Helical" evidence="1">
    <location>
        <begin position="105"/>
        <end position="126"/>
    </location>
</feature>
<feature type="transmembrane region" description="Helical" evidence="1">
    <location>
        <begin position="291"/>
        <end position="308"/>
    </location>
</feature>
<organism evidence="2 3">
    <name type="scientific">Flexivirga aerilata</name>
    <dbReference type="NCBI Taxonomy" id="1656889"/>
    <lineage>
        <taxon>Bacteria</taxon>
        <taxon>Bacillati</taxon>
        <taxon>Actinomycetota</taxon>
        <taxon>Actinomycetes</taxon>
        <taxon>Micrococcales</taxon>
        <taxon>Dermacoccaceae</taxon>
        <taxon>Flexivirga</taxon>
    </lineage>
</organism>
<gene>
    <name evidence="2" type="ORF">HJ588_04800</name>
</gene>
<feature type="transmembrane region" description="Helical" evidence="1">
    <location>
        <begin position="21"/>
        <end position="42"/>
    </location>
</feature>
<reference evidence="2 3" key="1">
    <citation type="submission" date="2020-05" db="EMBL/GenBank/DDBJ databases">
        <title>Flexivirga sp. ID2601S isolated from air conditioner.</title>
        <authorList>
            <person name="Kim D.H."/>
        </authorList>
    </citation>
    <scope>NUCLEOTIDE SEQUENCE [LARGE SCALE GENOMIC DNA]</scope>
    <source>
        <strain evidence="2 3">ID2601S</strain>
    </source>
</reference>
<comment type="caution">
    <text evidence="2">The sequence shown here is derived from an EMBL/GenBank/DDBJ whole genome shotgun (WGS) entry which is preliminary data.</text>
</comment>
<sequence length="467" mass="50650">MTPQLDRPSRRAAGERLSDRRWPVTAVLLLSIPLIVWTIWWIRLGWLPQGDEGVIALKTHDVFSSHPPLLGMRSTSAISVPGVWAHHPGPMEFYLLAIPYAVSGWHPFGLLLGCLILAVLVVALTIWQSWIVGGARGVWLAAGAILGAELLLGRSVVLPWNPWPPVLASAALMALSWRVLRGRLSALPWFAAVASYVLQSNLALLPIVSPLLLLLTGVGLVRWRTERGTVWPMPGWGGPARHTPWWRRPGVIATAVTLLCWAPPIAEIALISPNNPSQVWQLVTHSLSSPLALGGVAALLVVIGWASWTLGRAAKITNRTALLGFGYGALPRRTPRIVVATVLGVAALGMALLLGPGRADLFRKSDHDIQTSRNARVVVWKSLTDLRTHHMSGGPVVIRTEGLLSYASYQTAVAAALATHGYQPYFDSGWPKPEDDSFRRVDRAPRSAPVLKITDASPATVTVEQRG</sequence>
<dbReference type="RefSeq" id="WP_171152559.1">
    <property type="nucleotide sequence ID" value="NZ_JABENB010000001.1"/>
</dbReference>
<keyword evidence="1" id="KW-0472">Membrane</keyword>
<feature type="transmembrane region" description="Helical" evidence="1">
    <location>
        <begin position="201"/>
        <end position="223"/>
    </location>
</feature>
<dbReference type="AlphaFoldDB" id="A0A849AGA3"/>
<evidence type="ECO:0000256" key="1">
    <source>
        <dbReference type="SAM" id="Phobius"/>
    </source>
</evidence>
<accession>A0A849AGA3</accession>
<proteinExistence type="predicted"/>
<name>A0A849AGA3_9MICO</name>
<feature type="transmembrane region" description="Helical" evidence="1">
    <location>
        <begin position="138"/>
        <end position="157"/>
    </location>
</feature>
<feature type="transmembrane region" description="Helical" evidence="1">
    <location>
        <begin position="337"/>
        <end position="355"/>
    </location>
</feature>
<dbReference type="Proteomes" id="UP000557772">
    <property type="component" value="Unassembled WGS sequence"/>
</dbReference>
<evidence type="ECO:0000313" key="3">
    <source>
        <dbReference type="Proteomes" id="UP000557772"/>
    </source>
</evidence>
<evidence type="ECO:0008006" key="4">
    <source>
        <dbReference type="Google" id="ProtNLM"/>
    </source>
</evidence>
<evidence type="ECO:0000313" key="2">
    <source>
        <dbReference type="EMBL" id="NNG38596.1"/>
    </source>
</evidence>
<dbReference type="EMBL" id="JABENB010000001">
    <property type="protein sequence ID" value="NNG38596.1"/>
    <property type="molecule type" value="Genomic_DNA"/>
</dbReference>
<protein>
    <recommendedName>
        <fullName evidence="4">Glycosyltransferase RgtA/B/C/D-like domain-containing protein</fullName>
    </recommendedName>
</protein>
<keyword evidence="1" id="KW-1133">Transmembrane helix</keyword>
<keyword evidence="3" id="KW-1185">Reference proteome</keyword>
<feature type="transmembrane region" description="Helical" evidence="1">
    <location>
        <begin position="251"/>
        <end position="270"/>
    </location>
</feature>
<keyword evidence="1" id="KW-0812">Transmembrane</keyword>